<evidence type="ECO:0000256" key="1">
    <source>
        <dbReference type="ARBA" id="ARBA00001946"/>
    </source>
</evidence>
<dbReference type="InterPro" id="IPR015813">
    <property type="entry name" value="Pyrv/PenolPyrv_kinase-like_dom"/>
</dbReference>
<dbReference type="InterPro" id="IPR011206">
    <property type="entry name" value="Citrate_lyase_beta/mcl1/mcl2"/>
</dbReference>
<dbReference type="Pfam" id="PF03328">
    <property type="entry name" value="HpcH_HpaI"/>
    <property type="match status" value="1"/>
</dbReference>
<evidence type="ECO:0000259" key="6">
    <source>
        <dbReference type="Pfam" id="PF03328"/>
    </source>
</evidence>
<dbReference type="EMBL" id="LT907988">
    <property type="protein sequence ID" value="SOE47646.1"/>
    <property type="molecule type" value="Genomic_DNA"/>
</dbReference>
<feature type="binding site" evidence="4">
    <location>
        <position position="137"/>
    </location>
    <ligand>
        <name>substrate</name>
    </ligand>
</feature>
<dbReference type="STRING" id="1851544.ODI_03712"/>
<sequence>MTDTCLAPDPATWRSLLFVPAMQDRYVESALRRDADALMIDLEDSVAPDQKEAARARVAGIADRYAAAGYGVAVRVNRPWRMLVRDIEHCVRASVHALTLPKVSEPGLVRAVAEILDECEREQGLRPGHTRLIVMVEDAQGLENLSAIARAHPRISGLTVGAEDLAVSLRMAVEPDTLYVPNVLALTACRAAGITPIGFVGSVADFADRDAYAAMLARAARLGFESAFCIHPAQVDIVNTAFSPAPQAVTRARALLAEFEAQCAAGRAACTFEGRMVDAPVAEQARQLIARDAAVSAHAARRAAAAGRS</sequence>
<dbReference type="SUPFAM" id="SSF51621">
    <property type="entry name" value="Phosphoenolpyruvate/pyruvate domain"/>
    <property type="match status" value="1"/>
</dbReference>
<comment type="cofactor">
    <cofactor evidence="1">
        <name>Mg(2+)</name>
        <dbReference type="ChEBI" id="CHEBI:18420"/>
    </cofactor>
</comment>
<accession>A0A1C3JX06</accession>
<keyword evidence="9" id="KW-1185">Reference proteome</keyword>
<evidence type="ECO:0000256" key="4">
    <source>
        <dbReference type="PIRSR" id="PIRSR015582-1"/>
    </source>
</evidence>
<dbReference type="GO" id="GO:0000287">
    <property type="term" value="F:magnesium ion binding"/>
    <property type="evidence" value="ECO:0007669"/>
    <property type="project" value="TreeGrafter"/>
</dbReference>
<proteinExistence type="predicted"/>
<keyword evidence="7" id="KW-0456">Lyase</keyword>
<dbReference type="Gene3D" id="3.20.20.60">
    <property type="entry name" value="Phosphoenolpyruvate-binding domains"/>
    <property type="match status" value="1"/>
</dbReference>
<feature type="domain" description="HpcH/HpaI aldolase/citrate lyase" evidence="6">
    <location>
        <begin position="14"/>
        <end position="232"/>
    </location>
</feature>
<dbReference type="EC" id="4.1.3.6" evidence="7"/>
<dbReference type="Proteomes" id="UP000078558">
    <property type="component" value="Chromosome I"/>
</dbReference>
<dbReference type="InterPro" id="IPR040442">
    <property type="entry name" value="Pyrv_kinase-like_dom_sf"/>
</dbReference>
<reference evidence="7 9" key="1">
    <citation type="submission" date="2016-06" db="EMBL/GenBank/DDBJ databases">
        <authorList>
            <person name="Kjaerup R.B."/>
            <person name="Dalgaard T.S."/>
            <person name="Juul-Madsen H.R."/>
        </authorList>
    </citation>
    <scope>NUCLEOTIDE SEQUENCE [LARGE SCALE GENOMIC DNA]</scope>
    <source>
        <strain evidence="7">Orrdi1</strain>
    </source>
</reference>
<gene>
    <name evidence="7" type="ORF">ODI_03712</name>
    <name evidence="8" type="ORF">ODI_R0960</name>
</gene>
<protein>
    <submittedName>
        <fullName evidence="7">Citrate lyase beta chain</fullName>
        <ecNumber evidence="7">4.1.3.6</ecNumber>
    </submittedName>
</protein>
<evidence type="ECO:0000256" key="5">
    <source>
        <dbReference type="PIRSR" id="PIRSR015582-2"/>
    </source>
</evidence>
<evidence type="ECO:0000313" key="9">
    <source>
        <dbReference type="Proteomes" id="UP000078558"/>
    </source>
</evidence>
<feature type="binding site" evidence="4">
    <location>
        <position position="75"/>
    </location>
    <ligand>
        <name>substrate</name>
    </ligand>
</feature>
<evidence type="ECO:0000313" key="8">
    <source>
        <dbReference type="EMBL" id="SOE47646.1"/>
    </source>
</evidence>
<dbReference type="PIRSF" id="PIRSF015582">
    <property type="entry name" value="Cit_lyase_B"/>
    <property type="match status" value="1"/>
</dbReference>
<feature type="binding site" evidence="5">
    <location>
        <position position="137"/>
    </location>
    <ligand>
        <name>Mg(2+)</name>
        <dbReference type="ChEBI" id="CHEBI:18420"/>
    </ligand>
</feature>
<evidence type="ECO:0000313" key="7">
    <source>
        <dbReference type="EMBL" id="SBT23684.1"/>
    </source>
</evidence>
<name>A0A1C3JX06_9BURK</name>
<dbReference type="AlphaFoldDB" id="A0A1C3JX06"/>
<feature type="binding site" evidence="5">
    <location>
        <position position="164"/>
    </location>
    <ligand>
        <name>Mg(2+)</name>
        <dbReference type="ChEBI" id="CHEBI:18420"/>
    </ligand>
</feature>
<evidence type="ECO:0000256" key="2">
    <source>
        <dbReference type="ARBA" id="ARBA00022723"/>
    </source>
</evidence>
<keyword evidence="2 5" id="KW-0479">Metal-binding</keyword>
<dbReference type="PANTHER" id="PTHR32308:SF0">
    <property type="entry name" value="HPCH_HPAI ALDOLASE_CITRATE LYASE DOMAIN-CONTAINING PROTEIN"/>
    <property type="match status" value="1"/>
</dbReference>
<organism evidence="7 9">
    <name type="scientific">Orrella dioscoreae</name>
    <dbReference type="NCBI Taxonomy" id="1851544"/>
    <lineage>
        <taxon>Bacteria</taxon>
        <taxon>Pseudomonadati</taxon>
        <taxon>Pseudomonadota</taxon>
        <taxon>Betaproteobacteria</taxon>
        <taxon>Burkholderiales</taxon>
        <taxon>Alcaligenaceae</taxon>
        <taxon>Orrella</taxon>
    </lineage>
</organism>
<dbReference type="OrthoDB" id="348111at2"/>
<evidence type="ECO:0000256" key="3">
    <source>
        <dbReference type="ARBA" id="ARBA00022842"/>
    </source>
</evidence>
<reference evidence="8 9" key="2">
    <citation type="submission" date="2017-08" db="EMBL/GenBank/DDBJ databases">
        <authorList>
            <person name="de Groot N.N."/>
        </authorList>
    </citation>
    <scope>NUCLEOTIDE SEQUENCE [LARGE SCALE GENOMIC DNA]</scope>
    <source>
        <strain evidence="8">Orrdi1</strain>
    </source>
</reference>
<dbReference type="RefSeq" id="WP_067749024.1">
    <property type="nucleotide sequence ID" value="NZ_LT907988.1"/>
</dbReference>
<dbReference type="GO" id="GO:0008815">
    <property type="term" value="F:citrate (pro-3S)-lyase activity"/>
    <property type="evidence" value="ECO:0007669"/>
    <property type="project" value="UniProtKB-EC"/>
</dbReference>
<keyword evidence="3 5" id="KW-0460">Magnesium</keyword>
<dbReference type="PANTHER" id="PTHR32308">
    <property type="entry name" value="LYASE BETA SUBUNIT, PUTATIVE (AFU_ORTHOLOGUE AFUA_4G13030)-RELATED"/>
    <property type="match status" value="1"/>
</dbReference>
<dbReference type="KEGG" id="odi:ODI_R0960"/>
<dbReference type="GO" id="GO:0006107">
    <property type="term" value="P:oxaloacetate metabolic process"/>
    <property type="evidence" value="ECO:0007669"/>
    <property type="project" value="TreeGrafter"/>
</dbReference>
<dbReference type="EMBL" id="FLRC01000002">
    <property type="protein sequence ID" value="SBT23684.1"/>
    <property type="molecule type" value="Genomic_DNA"/>
</dbReference>
<dbReference type="InterPro" id="IPR005000">
    <property type="entry name" value="Aldolase/citrate-lyase_domain"/>
</dbReference>